<comment type="caution">
    <text evidence="9">Lacks conserved residue(s) required for the propagation of feature annotation.</text>
</comment>
<dbReference type="PANTHER" id="PTHR11506">
    <property type="entry name" value="LYSOSOME-ASSOCIATED MEMBRANE GLYCOPROTEIN"/>
    <property type="match status" value="1"/>
</dbReference>
<dbReference type="GO" id="GO:0031902">
    <property type="term" value="C:late endosome membrane"/>
    <property type="evidence" value="ECO:0007669"/>
    <property type="project" value="TreeGrafter"/>
</dbReference>
<dbReference type="OrthoDB" id="6232933at2759"/>
<evidence type="ECO:0000256" key="6">
    <source>
        <dbReference type="ARBA" id="ARBA00023136"/>
    </source>
</evidence>
<dbReference type="GO" id="GO:0000421">
    <property type="term" value="C:autophagosome membrane"/>
    <property type="evidence" value="ECO:0007669"/>
    <property type="project" value="TreeGrafter"/>
</dbReference>
<dbReference type="GO" id="GO:0097352">
    <property type="term" value="P:autophagosome maturation"/>
    <property type="evidence" value="ECO:0007669"/>
    <property type="project" value="TreeGrafter"/>
</dbReference>
<dbReference type="AlphaFoldDB" id="V8NIW2"/>
<reference evidence="12 13" key="1">
    <citation type="journal article" date="2013" name="Proc. Natl. Acad. Sci. U.S.A.">
        <title>The king cobra genome reveals dynamic gene evolution and adaptation in the snake venom system.</title>
        <authorList>
            <person name="Vonk F.J."/>
            <person name="Casewell N.R."/>
            <person name="Henkel C.V."/>
            <person name="Heimberg A.M."/>
            <person name="Jansen H.J."/>
            <person name="McCleary R.J."/>
            <person name="Kerkkamp H.M."/>
            <person name="Vos R.A."/>
            <person name="Guerreiro I."/>
            <person name="Calvete J.J."/>
            <person name="Wuster W."/>
            <person name="Woods A.E."/>
            <person name="Logan J.M."/>
            <person name="Harrison R.A."/>
            <person name="Castoe T.A."/>
            <person name="de Koning A.P."/>
            <person name="Pollock D.D."/>
            <person name="Yandell M."/>
            <person name="Calderon D."/>
            <person name="Renjifo C."/>
            <person name="Currier R.B."/>
            <person name="Salgado D."/>
            <person name="Pla D."/>
            <person name="Sanz L."/>
            <person name="Hyder A.S."/>
            <person name="Ribeiro J.M."/>
            <person name="Arntzen J.W."/>
            <person name="van den Thillart G.E."/>
            <person name="Boetzer M."/>
            <person name="Pirovano W."/>
            <person name="Dirks R.P."/>
            <person name="Spaink H.P."/>
            <person name="Duboule D."/>
            <person name="McGlinn E."/>
            <person name="Kini R.M."/>
            <person name="Richardson M.K."/>
        </authorList>
    </citation>
    <scope>NUCLEOTIDE SEQUENCE</scope>
    <source>
        <tissue evidence="12">Blood</tissue>
    </source>
</reference>
<dbReference type="EMBL" id="AZIM01003378">
    <property type="protein sequence ID" value="ETE62229.1"/>
    <property type="molecule type" value="Genomic_DNA"/>
</dbReference>
<gene>
    <name evidence="12" type="primary">LAMP2</name>
    <name evidence="12" type="ORF">L345_12015</name>
</gene>
<proteinExistence type="inferred from homology"/>
<dbReference type="GO" id="GO:0005765">
    <property type="term" value="C:lysosomal membrane"/>
    <property type="evidence" value="ECO:0007669"/>
    <property type="project" value="UniProtKB-SubCell"/>
</dbReference>
<evidence type="ECO:0000256" key="5">
    <source>
        <dbReference type="ARBA" id="ARBA00023006"/>
    </source>
</evidence>
<sequence>MDPPRLRFRPSFFSGCLLLLPLLLDGLVVFQTYAVDLEVKDDANMSCLFAKWMVKFSISYKGTDGTKTSTFMLPEDLSYIGTSCGNETSGPILSIEFGDGNSWSIHFTKTKDTYQGAITFVYNTGDSMFFPDAKRKEQITVVANFPANPVLLNTAFICDTEDTVKSGDVTQTFQSVTLQAFLQGGRLSSQKTLCDNDMTASIVPAATKSILLAANTSTSESDATEMPSSPTIQPEEKPASGSYTVKSGPVTCILANMGLQLNVTQQV</sequence>
<evidence type="ECO:0000313" key="12">
    <source>
        <dbReference type="EMBL" id="ETE62229.1"/>
    </source>
</evidence>
<dbReference type="GO" id="GO:0009267">
    <property type="term" value="P:cellular response to starvation"/>
    <property type="evidence" value="ECO:0007669"/>
    <property type="project" value="TreeGrafter"/>
</dbReference>
<keyword evidence="9" id="KW-1015">Disulfide bond</keyword>
<feature type="signal peptide" evidence="11">
    <location>
        <begin position="1"/>
        <end position="34"/>
    </location>
</feature>
<evidence type="ECO:0000256" key="7">
    <source>
        <dbReference type="ARBA" id="ARBA00023180"/>
    </source>
</evidence>
<evidence type="ECO:0000256" key="2">
    <source>
        <dbReference type="ARBA" id="ARBA00022692"/>
    </source>
</evidence>
<dbReference type="InterPro" id="IPR002000">
    <property type="entry name" value="Lysosome-assoc_membr_glycop"/>
</dbReference>
<accession>V8NIW2</accession>
<feature type="disulfide bond" evidence="9">
    <location>
        <begin position="158"/>
        <end position="194"/>
    </location>
</feature>
<keyword evidence="5" id="KW-0072">Autophagy</keyword>
<dbReference type="Proteomes" id="UP000018936">
    <property type="component" value="Unassembled WGS sequence"/>
</dbReference>
<organism evidence="12 13">
    <name type="scientific">Ophiophagus hannah</name>
    <name type="common">King cobra</name>
    <name type="synonym">Naja hannah</name>
    <dbReference type="NCBI Taxonomy" id="8665"/>
    <lineage>
        <taxon>Eukaryota</taxon>
        <taxon>Metazoa</taxon>
        <taxon>Chordata</taxon>
        <taxon>Craniata</taxon>
        <taxon>Vertebrata</taxon>
        <taxon>Euteleostomi</taxon>
        <taxon>Lepidosauria</taxon>
        <taxon>Squamata</taxon>
        <taxon>Bifurcata</taxon>
        <taxon>Unidentata</taxon>
        <taxon>Episquamata</taxon>
        <taxon>Toxicofera</taxon>
        <taxon>Serpentes</taxon>
        <taxon>Colubroidea</taxon>
        <taxon>Elapidae</taxon>
        <taxon>Elapinae</taxon>
        <taxon>Ophiophagus</taxon>
    </lineage>
</organism>
<keyword evidence="3 11" id="KW-0732">Signal</keyword>
<evidence type="ECO:0000256" key="4">
    <source>
        <dbReference type="ARBA" id="ARBA00022989"/>
    </source>
</evidence>
<keyword evidence="2 9" id="KW-0812">Transmembrane</keyword>
<evidence type="ECO:0000256" key="11">
    <source>
        <dbReference type="SAM" id="SignalP"/>
    </source>
</evidence>
<evidence type="ECO:0000256" key="1">
    <source>
        <dbReference type="ARBA" id="ARBA00004652"/>
    </source>
</evidence>
<dbReference type="InterPro" id="IPR018134">
    <property type="entry name" value="LAMP_CS"/>
</dbReference>
<feature type="region of interest" description="Disordered" evidence="10">
    <location>
        <begin position="216"/>
        <end position="242"/>
    </location>
</feature>
<keyword evidence="4" id="KW-1133">Transmembrane helix</keyword>
<keyword evidence="9" id="KW-0458">Lysosome</keyword>
<evidence type="ECO:0000256" key="8">
    <source>
        <dbReference type="ARBA" id="ARBA00074380"/>
    </source>
</evidence>
<protein>
    <recommendedName>
        <fullName evidence="8">Lysosome-associated membrane glycoprotein 2</fullName>
    </recommendedName>
</protein>
<feature type="chain" id="PRO_5004770854" description="Lysosome-associated membrane glycoprotein 2" evidence="11">
    <location>
        <begin position="35"/>
        <end position="267"/>
    </location>
</feature>
<comment type="subcellular location">
    <subcellularLocation>
        <location evidence="1">Cytoplasmic vesicle</location>
        <location evidence="1">Autophagosome membrane</location>
    </subcellularLocation>
    <subcellularLocation>
        <location evidence="9">Lysosome membrane</location>
        <topology evidence="9">Single-pass type I membrane protein</topology>
    </subcellularLocation>
</comment>
<keyword evidence="13" id="KW-1185">Reference proteome</keyword>
<evidence type="ECO:0000256" key="10">
    <source>
        <dbReference type="SAM" id="MobiDB-lite"/>
    </source>
</evidence>
<evidence type="ECO:0000313" key="13">
    <source>
        <dbReference type="Proteomes" id="UP000018936"/>
    </source>
</evidence>
<comment type="similarity">
    <text evidence="9">Belongs to the LAMP family.</text>
</comment>
<evidence type="ECO:0000256" key="9">
    <source>
        <dbReference type="PROSITE-ProRule" id="PRU00740"/>
    </source>
</evidence>
<comment type="caution">
    <text evidence="12">The sequence shown here is derived from an EMBL/GenBank/DDBJ whole genome shotgun (WGS) entry which is preliminary data.</text>
</comment>
<dbReference type="PANTHER" id="PTHR11506:SF6">
    <property type="entry name" value="LYSOSOME-ASSOCIATED MEMBRANE GLYCOPROTEIN 2"/>
    <property type="match status" value="1"/>
</dbReference>
<dbReference type="GO" id="GO:0005886">
    <property type="term" value="C:plasma membrane"/>
    <property type="evidence" value="ECO:0007669"/>
    <property type="project" value="UniProtKB-SubCell"/>
</dbReference>
<dbReference type="GO" id="GO:0061740">
    <property type="term" value="P:protein targeting to lysosome involved in chaperone-mediated autophagy"/>
    <property type="evidence" value="ECO:0007669"/>
    <property type="project" value="TreeGrafter"/>
</dbReference>
<dbReference type="PROSITE" id="PS00310">
    <property type="entry name" value="LAMP_1"/>
    <property type="match status" value="1"/>
</dbReference>
<evidence type="ECO:0000256" key="3">
    <source>
        <dbReference type="ARBA" id="ARBA00022729"/>
    </source>
</evidence>
<dbReference type="PROSITE" id="PS51407">
    <property type="entry name" value="LAMP_3"/>
    <property type="match status" value="1"/>
</dbReference>
<keyword evidence="7" id="KW-0325">Glycoprotein</keyword>
<dbReference type="Gene3D" id="2.40.160.110">
    <property type="match status" value="1"/>
</dbReference>
<name>V8NIW2_OPHHA</name>
<feature type="compositionally biased region" description="Polar residues" evidence="10">
    <location>
        <begin position="216"/>
        <end position="232"/>
    </location>
</feature>
<keyword evidence="6 9" id="KW-0472">Membrane</keyword>